<feature type="transmembrane region" description="Helical" evidence="1">
    <location>
        <begin position="64"/>
        <end position="94"/>
    </location>
</feature>
<dbReference type="STRING" id="930146.SAMN05192533_103274"/>
<evidence type="ECO:0000256" key="1">
    <source>
        <dbReference type="SAM" id="Phobius"/>
    </source>
</evidence>
<dbReference type="AlphaFoldDB" id="A0A1H7Z4Z9"/>
<evidence type="ECO:0000259" key="2">
    <source>
        <dbReference type="Pfam" id="PF07331"/>
    </source>
</evidence>
<keyword evidence="1" id="KW-0812">Transmembrane</keyword>
<dbReference type="Proteomes" id="UP000198553">
    <property type="component" value="Unassembled WGS sequence"/>
</dbReference>
<feature type="domain" description="DUF1468" evidence="2">
    <location>
        <begin position="17"/>
        <end position="134"/>
    </location>
</feature>
<accession>A0A1H7Z4Z9</accession>
<keyword evidence="1" id="KW-1133">Transmembrane helix</keyword>
<dbReference type="Pfam" id="PF07331">
    <property type="entry name" value="TctB"/>
    <property type="match status" value="1"/>
</dbReference>
<sequence length="134" mass="15643">MKELLTIDIKYDEYHIIFPRIIMGILILLVVLMLIKALIKRLKDGSLTQFKFKFFEENFDKLKLFGTIGLIVVYVFFLEIIGFIASSIVFMFLLTILLKGNFQRKTIVISVINSVTTSILVWFFFGYLFDITLP</sequence>
<keyword evidence="1" id="KW-0472">Membrane</keyword>
<evidence type="ECO:0000313" key="3">
    <source>
        <dbReference type="EMBL" id="SEM53530.1"/>
    </source>
</evidence>
<feature type="transmembrane region" description="Helical" evidence="1">
    <location>
        <begin position="21"/>
        <end position="39"/>
    </location>
</feature>
<reference evidence="4" key="1">
    <citation type="submission" date="2016-10" db="EMBL/GenBank/DDBJ databases">
        <authorList>
            <person name="Varghese N."/>
            <person name="Submissions S."/>
        </authorList>
    </citation>
    <scope>NUCLEOTIDE SEQUENCE [LARGE SCALE GENOMIC DNA]</scope>
    <source>
        <strain evidence="4">B48,IBRC-M 10115,DSM 25386,CECT 8001</strain>
    </source>
</reference>
<evidence type="ECO:0000313" key="4">
    <source>
        <dbReference type="Proteomes" id="UP000198553"/>
    </source>
</evidence>
<name>A0A1H7Z4Z9_9BACI</name>
<keyword evidence="4" id="KW-1185">Reference proteome</keyword>
<feature type="transmembrane region" description="Helical" evidence="1">
    <location>
        <begin position="106"/>
        <end position="129"/>
    </location>
</feature>
<dbReference type="EMBL" id="FOBW01000003">
    <property type="protein sequence ID" value="SEM53530.1"/>
    <property type="molecule type" value="Genomic_DNA"/>
</dbReference>
<gene>
    <name evidence="3" type="ORF">SAMN05192533_103274</name>
</gene>
<proteinExistence type="predicted"/>
<dbReference type="RefSeq" id="WP_170843808.1">
    <property type="nucleotide sequence ID" value="NZ_FOBW01000003.1"/>
</dbReference>
<protein>
    <submittedName>
        <fullName evidence="3">Tripartite tricarboxylate transporter TctB family protein</fullName>
    </submittedName>
</protein>
<dbReference type="InterPro" id="IPR009936">
    <property type="entry name" value="DUF1468"/>
</dbReference>
<organism evidence="3 4">
    <name type="scientific">Mesobacillus persicus</name>
    <dbReference type="NCBI Taxonomy" id="930146"/>
    <lineage>
        <taxon>Bacteria</taxon>
        <taxon>Bacillati</taxon>
        <taxon>Bacillota</taxon>
        <taxon>Bacilli</taxon>
        <taxon>Bacillales</taxon>
        <taxon>Bacillaceae</taxon>
        <taxon>Mesobacillus</taxon>
    </lineage>
</organism>